<reference evidence="2" key="1">
    <citation type="submission" date="2023-08" db="EMBL/GenBank/DDBJ databases">
        <title>A de novo genome assembly of Solanum verrucosum Schlechtendal, a Mexican diploid species geographically isolated from the other diploid A-genome species in potato relatives.</title>
        <authorList>
            <person name="Hosaka K."/>
        </authorList>
    </citation>
    <scope>NUCLEOTIDE SEQUENCE</scope>
    <source>
        <tissue evidence="2">Young leaves</tissue>
    </source>
</reference>
<feature type="region of interest" description="Disordered" evidence="1">
    <location>
        <begin position="159"/>
        <end position="187"/>
    </location>
</feature>
<evidence type="ECO:0000313" key="2">
    <source>
        <dbReference type="EMBL" id="WMV49842.1"/>
    </source>
</evidence>
<proteinExistence type="predicted"/>
<protein>
    <recommendedName>
        <fullName evidence="4">Gag-pol polyprotein</fullName>
    </recommendedName>
</protein>
<keyword evidence="3" id="KW-1185">Reference proteome</keyword>
<name>A0AAF0UP98_SOLVR</name>
<gene>
    <name evidence="2" type="ORF">MTR67_043227</name>
</gene>
<dbReference type="AlphaFoldDB" id="A0AAF0UP98"/>
<evidence type="ECO:0000313" key="3">
    <source>
        <dbReference type="Proteomes" id="UP001234989"/>
    </source>
</evidence>
<sequence length="187" mass="21216">MSNKPRSVESGENVEPKVPQVSIDALAEKVTHVEFRATFQVLAQVVTTQENREFVAPVKQNVGTAAMRIRDFSMMNPPEFHGSKIDEDPQDFIDKVYKIVGIIRLSMVDKVELATYQPKGVAQVWFEQWKSNMSVKEYALKFTRLAKYTLAMVAYPRERMRSSNSPTPKFNKDRVSNPKPQGYGGNG</sequence>
<evidence type="ECO:0000256" key="1">
    <source>
        <dbReference type="SAM" id="MobiDB-lite"/>
    </source>
</evidence>
<dbReference type="EMBL" id="CP133621">
    <property type="protein sequence ID" value="WMV49842.1"/>
    <property type="molecule type" value="Genomic_DNA"/>
</dbReference>
<organism evidence="2 3">
    <name type="scientific">Solanum verrucosum</name>
    <dbReference type="NCBI Taxonomy" id="315347"/>
    <lineage>
        <taxon>Eukaryota</taxon>
        <taxon>Viridiplantae</taxon>
        <taxon>Streptophyta</taxon>
        <taxon>Embryophyta</taxon>
        <taxon>Tracheophyta</taxon>
        <taxon>Spermatophyta</taxon>
        <taxon>Magnoliopsida</taxon>
        <taxon>eudicotyledons</taxon>
        <taxon>Gunneridae</taxon>
        <taxon>Pentapetalae</taxon>
        <taxon>asterids</taxon>
        <taxon>lamiids</taxon>
        <taxon>Solanales</taxon>
        <taxon>Solanaceae</taxon>
        <taxon>Solanoideae</taxon>
        <taxon>Solaneae</taxon>
        <taxon>Solanum</taxon>
    </lineage>
</organism>
<accession>A0AAF0UP98</accession>
<evidence type="ECO:0008006" key="4">
    <source>
        <dbReference type="Google" id="ProtNLM"/>
    </source>
</evidence>
<dbReference type="Proteomes" id="UP001234989">
    <property type="component" value="Chromosome 10"/>
</dbReference>